<sequence length="375" mass="42287">MKNEEFLAKFISPETPGQFISTQLSRSQLYYLYQTHIPLAGCLVQYSNNNPVAVRSFTNLANQYNVAAPNIPDGIEPALVNSLIKIKFQKVTSNLLMKKWAINARINGAMGYYYDCHEFLKKYPYETVGSIADKLTVIYDLQNSSPKHYDQQTDIARVFFSDPETNLITLSSKNHKLISAKQELISQPGSSIAQHIKSITKNPPEPVTGEKRPAAAMTRREEKTEEPASKQARTAIGSEAHGSVLSGFFTFGELVYGPEGVSWINQASAKSMSDTEAKVQIKVLRNQLIELLLTPPKLFKLERKLERSNNFFTLPVKDKIITKFDELIKACEDEIKNRNPKTPDLEELKNKIINERDQYVQSQATTSAIPVMFFA</sequence>
<gene>
    <name evidence="2" type="ORF">ACFORL_03615</name>
</gene>
<proteinExistence type="predicted"/>
<evidence type="ECO:0000313" key="3">
    <source>
        <dbReference type="Proteomes" id="UP001595758"/>
    </source>
</evidence>
<dbReference type="Proteomes" id="UP001595758">
    <property type="component" value="Unassembled WGS sequence"/>
</dbReference>
<evidence type="ECO:0000256" key="1">
    <source>
        <dbReference type="SAM" id="MobiDB-lite"/>
    </source>
</evidence>
<evidence type="ECO:0008006" key="4">
    <source>
        <dbReference type="Google" id="ProtNLM"/>
    </source>
</evidence>
<comment type="caution">
    <text evidence="2">The sequence shown here is derived from an EMBL/GenBank/DDBJ whole genome shotgun (WGS) entry which is preliminary data.</text>
</comment>
<feature type="region of interest" description="Disordered" evidence="1">
    <location>
        <begin position="200"/>
        <end position="233"/>
    </location>
</feature>
<organism evidence="2 3">
    <name type="scientific">Legionella dresdenensis</name>
    <dbReference type="NCBI Taxonomy" id="450200"/>
    <lineage>
        <taxon>Bacteria</taxon>
        <taxon>Pseudomonadati</taxon>
        <taxon>Pseudomonadota</taxon>
        <taxon>Gammaproteobacteria</taxon>
        <taxon>Legionellales</taxon>
        <taxon>Legionellaceae</taxon>
        <taxon>Legionella</taxon>
    </lineage>
</organism>
<accession>A0ABV8CDW5</accession>
<reference evidence="3" key="1">
    <citation type="journal article" date="2019" name="Int. J. Syst. Evol. Microbiol.">
        <title>The Global Catalogue of Microorganisms (GCM) 10K type strain sequencing project: providing services to taxonomists for standard genome sequencing and annotation.</title>
        <authorList>
            <consortium name="The Broad Institute Genomics Platform"/>
            <consortium name="The Broad Institute Genome Sequencing Center for Infectious Disease"/>
            <person name="Wu L."/>
            <person name="Ma J."/>
        </authorList>
    </citation>
    <scope>NUCLEOTIDE SEQUENCE [LARGE SCALE GENOMIC DNA]</scope>
    <source>
        <strain evidence="3">CCUG 59858</strain>
    </source>
</reference>
<protein>
    <recommendedName>
        <fullName evidence="4">Dot/Icm T4SS effector</fullName>
    </recommendedName>
</protein>
<name>A0ABV8CDW5_9GAMM</name>
<dbReference type="RefSeq" id="WP_382341198.1">
    <property type="nucleotide sequence ID" value="NZ_JBHSAB010000003.1"/>
</dbReference>
<keyword evidence="3" id="KW-1185">Reference proteome</keyword>
<dbReference type="EMBL" id="JBHSAB010000003">
    <property type="protein sequence ID" value="MFC3908161.1"/>
    <property type="molecule type" value="Genomic_DNA"/>
</dbReference>
<evidence type="ECO:0000313" key="2">
    <source>
        <dbReference type="EMBL" id="MFC3908161.1"/>
    </source>
</evidence>
<feature type="compositionally biased region" description="Basic and acidic residues" evidence="1">
    <location>
        <begin position="208"/>
        <end position="228"/>
    </location>
</feature>